<reference evidence="12" key="1">
    <citation type="submission" date="2023-10" db="EMBL/GenBank/DDBJ databases">
        <title>Screening of Alkalihalophilus pseudofirmusBZ-TG-HK211 and Its Alleviation of Salt Stress on Rapeseed Growth.</title>
        <authorList>
            <person name="Zhao B."/>
            <person name="Guo T."/>
        </authorList>
    </citation>
    <scope>NUCLEOTIDE SEQUENCE</scope>
    <source>
        <strain evidence="12">BZ-TG-HK211</strain>
    </source>
</reference>
<comment type="cofactor">
    <cofactor evidence="1">
        <name>Mn(2+)</name>
        <dbReference type="ChEBI" id="CHEBI:29035"/>
    </cofactor>
</comment>
<dbReference type="EC" id="3.6.1.73" evidence="10"/>
<evidence type="ECO:0000313" key="12">
    <source>
        <dbReference type="EMBL" id="MDV2885979.1"/>
    </source>
</evidence>
<dbReference type="SUPFAM" id="SSF52972">
    <property type="entry name" value="ITPase-like"/>
    <property type="match status" value="1"/>
</dbReference>
<keyword evidence="4 10" id="KW-0378">Hydrolase</keyword>
<sequence>MKLAIGTKNPAKVHAVMDTLIREPLEFISIDAPSGVSAQPFSEEETLEGAINRAKFALSAAGSNIAVGLEGGVCETPNGIMLCNWGALTDHLGGVWIASGAKIPLPSNVERKLKEGYELGVIMSELMQDPNIRHKEGAVGVFTSGMLTRKEMFSHIVRLLYGQYQFDRPSYSH</sequence>
<dbReference type="PANTHER" id="PTHR34699">
    <property type="match status" value="1"/>
</dbReference>
<dbReference type="GO" id="GO:0046872">
    <property type="term" value="F:metal ion binding"/>
    <property type="evidence" value="ECO:0007669"/>
    <property type="project" value="UniProtKB-KW"/>
</dbReference>
<evidence type="ECO:0000256" key="4">
    <source>
        <dbReference type="ARBA" id="ARBA00022801"/>
    </source>
</evidence>
<comment type="catalytic activity">
    <reaction evidence="9 10">
        <text>XTP + H2O = XDP + phosphate + H(+)</text>
        <dbReference type="Rhea" id="RHEA:28406"/>
        <dbReference type="ChEBI" id="CHEBI:15377"/>
        <dbReference type="ChEBI" id="CHEBI:15378"/>
        <dbReference type="ChEBI" id="CHEBI:43474"/>
        <dbReference type="ChEBI" id="CHEBI:59884"/>
        <dbReference type="ChEBI" id="CHEBI:61314"/>
        <dbReference type="EC" id="3.6.1.73"/>
    </reaction>
</comment>
<feature type="domain" description="Non-canonical purine NTP phosphatase/PRRC1" evidence="11">
    <location>
        <begin position="6"/>
        <end position="157"/>
    </location>
</feature>
<keyword evidence="7 10" id="KW-0464">Manganese</keyword>
<comment type="cofactor">
    <cofactor evidence="10">
        <name>Mg(2+)</name>
        <dbReference type="ChEBI" id="CHEBI:18420"/>
    </cofactor>
    <cofactor evidence="10">
        <name>Mn(2+)</name>
        <dbReference type="ChEBI" id="CHEBI:29035"/>
    </cofactor>
    <text evidence="10">Binds 1 divalent metal cation per subunit; can use either Mg(2+) or Mn(2+).</text>
</comment>
<comment type="caution">
    <text evidence="12">The sequence shown here is derived from an EMBL/GenBank/DDBJ whole genome shotgun (WGS) entry which is preliminary data.</text>
</comment>
<dbReference type="Pfam" id="PF01931">
    <property type="entry name" value="NTPase_I-T"/>
    <property type="match status" value="1"/>
</dbReference>
<evidence type="ECO:0000256" key="1">
    <source>
        <dbReference type="ARBA" id="ARBA00001936"/>
    </source>
</evidence>
<proteinExistence type="inferred from homology"/>
<gene>
    <name evidence="12" type="ORF">RYX45_12385</name>
</gene>
<evidence type="ECO:0000313" key="13">
    <source>
        <dbReference type="Proteomes" id="UP001285636"/>
    </source>
</evidence>
<evidence type="ECO:0000256" key="3">
    <source>
        <dbReference type="ARBA" id="ARBA00022741"/>
    </source>
</evidence>
<comment type="catalytic activity">
    <reaction evidence="8 10">
        <text>ITP + H2O = IDP + phosphate + H(+)</text>
        <dbReference type="Rhea" id="RHEA:28330"/>
        <dbReference type="ChEBI" id="CHEBI:15377"/>
        <dbReference type="ChEBI" id="CHEBI:15378"/>
        <dbReference type="ChEBI" id="CHEBI:43474"/>
        <dbReference type="ChEBI" id="CHEBI:58280"/>
        <dbReference type="ChEBI" id="CHEBI:61402"/>
        <dbReference type="EC" id="3.6.1.73"/>
    </reaction>
</comment>
<name>A0AAJ2NP41_ALKPS</name>
<dbReference type="InterPro" id="IPR029001">
    <property type="entry name" value="ITPase-like_fam"/>
</dbReference>
<protein>
    <recommendedName>
        <fullName evidence="10">Probable inosine/xanthosine triphosphatase</fullName>
        <shortName evidence="10">ITPase/XTPase</shortName>
        <ecNumber evidence="10">3.6.1.73</ecNumber>
    </recommendedName>
    <alternativeName>
        <fullName evidence="10">Non-canonical purine NTP phosphatase</fullName>
    </alternativeName>
    <alternativeName>
        <fullName evidence="10">Non-standard purine NTP phosphatase</fullName>
    </alternativeName>
    <alternativeName>
        <fullName evidence="10">Nucleoside-triphosphate phosphatase</fullName>
        <shortName evidence="10">NTPase</shortName>
    </alternativeName>
</protein>
<evidence type="ECO:0000256" key="10">
    <source>
        <dbReference type="HAMAP-Rule" id="MF_00648"/>
    </source>
</evidence>
<dbReference type="PANTHER" id="PTHR34699:SF2">
    <property type="entry name" value="NON-CANONICAL PURINE NTP PHOSPHATASE_PRRC1 DOMAIN-CONTAINING PROTEIN"/>
    <property type="match status" value="1"/>
</dbReference>
<organism evidence="12 13">
    <name type="scientific">Alkalihalophilus pseudofirmus</name>
    <name type="common">Bacillus pseudofirmus</name>
    <dbReference type="NCBI Taxonomy" id="79885"/>
    <lineage>
        <taxon>Bacteria</taxon>
        <taxon>Bacillati</taxon>
        <taxon>Bacillota</taxon>
        <taxon>Bacilli</taxon>
        <taxon>Bacillales</taxon>
        <taxon>Bacillaceae</taxon>
        <taxon>Alkalihalophilus</taxon>
    </lineage>
</organism>
<evidence type="ECO:0000256" key="5">
    <source>
        <dbReference type="ARBA" id="ARBA00022842"/>
    </source>
</evidence>
<dbReference type="InterPro" id="IPR050299">
    <property type="entry name" value="YjjX_NTPase"/>
</dbReference>
<accession>A0AAJ2NP41</accession>
<keyword evidence="3 10" id="KW-0547">Nucleotide-binding</keyword>
<dbReference type="InterPro" id="IPR002786">
    <property type="entry name" value="Non_canon_purine_NTPase"/>
</dbReference>
<comment type="subunit">
    <text evidence="10">Homodimer.</text>
</comment>
<evidence type="ECO:0000259" key="11">
    <source>
        <dbReference type="Pfam" id="PF01931"/>
    </source>
</evidence>
<dbReference type="Proteomes" id="UP001285636">
    <property type="component" value="Unassembled WGS sequence"/>
</dbReference>
<comment type="function">
    <text evidence="10">Phosphatase that hydrolyzes non-canonical purine nucleotides such as XTP and ITP to their respective diphosphate derivatives. Probably excludes non-canonical purines from DNA/RNA precursor pool, thus preventing their incorporation into DNA/RNA and avoiding chromosomal lesions.</text>
</comment>
<comment type="caution">
    <text evidence="10">Lacks conserved residue(s) required for the propagation of feature annotation.</text>
</comment>
<dbReference type="AlphaFoldDB" id="A0AAJ2NP41"/>
<dbReference type="HAMAP" id="MF_00648">
    <property type="entry name" value="Non_canon_purine_NTPase_YjjX"/>
    <property type="match status" value="1"/>
</dbReference>
<evidence type="ECO:0000256" key="2">
    <source>
        <dbReference type="ARBA" id="ARBA00022723"/>
    </source>
</evidence>
<dbReference type="InterPro" id="IPR026533">
    <property type="entry name" value="NTPase/PRRC1"/>
</dbReference>
<evidence type="ECO:0000256" key="9">
    <source>
        <dbReference type="ARBA" id="ARBA00048781"/>
    </source>
</evidence>
<dbReference type="GO" id="GO:0103023">
    <property type="term" value="F:ITPase activity"/>
    <property type="evidence" value="ECO:0007669"/>
    <property type="project" value="UniProtKB-EC"/>
</dbReference>
<keyword evidence="6 10" id="KW-0546">Nucleotide metabolism</keyword>
<dbReference type="GO" id="GO:0009117">
    <property type="term" value="P:nucleotide metabolic process"/>
    <property type="evidence" value="ECO:0007669"/>
    <property type="project" value="UniProtKB-KW"/>
</dbReference>
<evidence type="ECO:0000256" key="6">
    <source>
        <dbReference type="ARBA" id="ARBA00023080"/>
    </source>
</evidence>
<keyword evidence="2 10" id="KW-0479">Metal-binding</keyword>
<keyword evidence="5 10" id="KW-0460">Magnesium</keyword>
<dbReference type="NCBIfam" id="NF002850">
    <property type="entry name" value="PRK03114.1"/>
    <property type="match status" value="1"/>
</dbReference>
<comment type="similarity">
    <text evidence="10">Belongs to the YjjX NTPase family.</text>
</comment>
<evidence type="ECO:0000256" key="8">
    <source>
        <dbReference type="ARBA" id="ARBA00048174"/>
    </source>
</evidence>
<dbReference type="GO" id="GO:0000166">
    <property type="term" value="F:nucleotide binding"/>
    <property type="evidence" value="ECO:0007669"/>
    <property type="project" value="UniProtKB-KW"/>
</dbReference>
<dbReference type="EMBL" id="JAWJAY010000002">
    <property type="protein sequence ID" value="MDV2885979.1"/>
    <property type="molecule type" value="Genomic_DNA"/>
</dbReference>
<dbReference type="Gene3D" id="3.90.950.10">
    <property type="match status" value="1"/>
</dbReference>
<dbReference type="RefSeq" id="WP_323466901.1">
    <property type="nucleotide sequence ID" value="NZ_CP144224.1"/>
</dbReference>
<evidence type="ECO:0000256" key="7">
    <source>
        <dbReference type="ARBA" id="ARBA00023211"/>
    </source>
</evidence>